<dbReference type="SUPFAM" id="SSF49785">
    <property type="entry name" value="Galactose-binding domain-like"/>
    <property type="match status" value="1"/>
</dbReference>
<protein>
    <recommendedName>
        <fullName evidence="2">Xaa-Pro dipeptidyl-peptidase C-terminal domain-containing protein</fullName>
    </recommendedName>
</protein>
<proteinExistence type="predicted"/>
<accession>A0A420XY31</accession>
<feature type="domain" description="Xaa-Pro dipeptidyl-peptidase C-terminal" evidence="2">
    <location>
        <begin position="332"/>
        <end position="543"/>
    </location>
</feature>
<dbReference type="InterPro" id="IPR008979">
    <property type="entry name" value="Galactose-bd-like_sf"/>
</dbReference>
<dbReference type="NCBIfam" id="TIGR00976">
    <property type="entry name" value="CocE_NonD"/>
    <property type="match status" value="2"/>
</dbReference>
<dbReference type="InterPro" id="IPR029058">
    <property type="entry name" value="AB_hydrolase_fold"/>
</dbReference>
<keyword evidence="4" id="KW-1185">Reference proteome</keyword>
<dbReference type="Gene3D" id="3.40.50.1820">
    <property type="entry name" value="alpha/beta hydrolase"/>
    <property type="match status" value="1"/>
</dbReference>
<evidence type="ECO:0000313" key="4">
    <source>
        <dbReference type="Proteomes" id="UP000275385"/>
    </source>
</evidence>
<dbReference type="Gene3D" id="2.60.120.260">
    <property type="entry name" value="Galactose-binding domain-like"/>
    <property type="match status" value="1"/>
</dbReference>
<dbReference type="AlphaFoldDB" id="A0A420XY31"/>
<organism evidence="3 4">
    <name type="scientific">Coniochaeta pulveracea</name>
    <dbReference type="NCBI Taxonomy" id="177199"/>
    <lineage>
        <taxon>Eukaryota</taxon>
        <taxon>Fungi</taxon>
        <taxon>Dikarya</taxon>
        <taxon>Ascomycota</taxon>
        <taxon>Pezizomycotina</taxon>
        <taxon>Sordariomycetes</taxon>
        <taxon>Sordariomycetidae</taxon>
        <taxon>Coniochaetales</taxon>
        <taxon>Coniochaetaceae</taxon>
        <taxon>Coniochaeta</taxon>
    </lineage>
</organism>
<dbReference type="GO" id="GO:0008239">
    <property type="term" value="F:dipeptidyl-peptidase activity"/>
    <property type="evidence" value="ECO:0007669"/>
    <property type="project" value="InterPro"/>
</dbReference>
<dbReference type="InterPro" id="IPR000383">
    <property type="entry name" value="Xaa-Pro-like_dom"/>
</dbReference>
<gene>
    <name evidence="3" type="ORF">DL546_001302</name>
</gene>
<dbReference type="STRING" id="177199.A0A420XY31"/>
<dbReference type="Proteomes" id="UP000275385">
    <property type="component" value="Unassembled WGS sequence"/>
</dbReference>
<keyword evidence="1" id="KW-0378">Hydrolase</keyword>
<evidence type="ECO:0000256" key="1">
    <source>
        <dbReference type="ARBA" id="ARBA00022801"/>
    </source>
</evidence>
<dbReference type="InterPro" id="IPR005674">
    <property type="entry name" value="CocE/Ser_esterase"/>
</dbReference>
<dbReference type="Gene3D" id="1.10.3020.10">
    <property type="entry name" value="alpha-amino acid ester hydrolase ( Helical cap domain)"/>
    <property type="match status" value="1"/>
</dbReference>
<reference evidence="3 4" key="1">
    <citation type="submission" date="2018-08" db="EMBL/GenBank/DDBJ databases">
        <title>Draft genome of the lignicolous fungus Coniochaeta pulveracea.</title>
        <authorList>
            <person name="Borstlap C.J."/>
            <person name="De Witt R.N."/>
            <person name="Botha A."/>
            <person name="Volschenk H."/>
        </authorList>
    </citation>
    <scope>NUCLEOTIDE SEQUENCE [LARGE SCALE GENOMIC DNA]</scope>
    <source>
        <strain evidence="3 4">CAB683</strain>
    </source>
</reference>
<dbReference type="InterPro" id="IPR013736">
    <property type="entry name" value="Xaa-Pro_dipept_C"/>
</dbReference>
<dbReference type="EMBL" id="QVQW01000108">
    <property type="protein sequence ID" value="RKU40358.1"/>
    <property type="molecule type" value="Genomic_DNA"/>
</dbReference>
<dbReference type="OrthoDB" id="416441at2759"/>
<dbReference type="Pfam" id="PF02129">
    <property type="entry name" value="Peptidase_S15"/>
    <property type="match status" value="1"/>
</dbReference>
<name>A0A420XY31_9PEZI</name>
<sequence>MSASSPIERLQRSYFSTLADRLSGWYLSLPPEKCSYTSQPLRIPMSDGVLLAADLYLPVLPSPPSSGPSRSSLPLVLVQSPYGRSPTMSIFNARIYAARGYPVLFVSSRGTFDSDGSFDPGQNERADGQQVVKWMRTQKWYPGRFITAGASYSGYSSWALLHDPPDDCVGAVIPAAMHDMAAYSWGTGAFAMQRVEWSEIIVKQEEPWSGLVGMAWSRWKGGKLRWAAVGLPLLDGILSHFGGKAPWLRDWATRPDIADQYWALTRQGGALERVRTDTPVLLVMGWYDTFTRRDQTTEQYNRLKERGCQVSITMGPWGHVGASGLMSMRDIIQFMDGIVAKDERRHPHVKVFVTGADEWTSYKSWPPETTPRAMDLGHRRDLSWSPAPKLEVADQSAPCFTYDPADPTPTINAGAEYTSLFANRDDVLSFTSSPLDDDLEVLGRPTIQLAHSSDNPYVDLCIRLSEHNPHTDTSRVVAETYQVINPNRDSSPLRLALSDCAHRFRRGTCVRLTIAGGSFPMFARNLGVAGNRTTGDTMRPARHMIETSNGISQLTLPVHSRRKI</sequence>
<evidence type="ECO:0000313" key="3">
    <source>
        <dbReference type="EMBL" id="RKU40358.1"/>
    </source>
</evidence>
<dbReference type="SUPFAM" id="SSF53474">
    <property type="entry name" value="alpha/beta-Hydrolases"/>
    <property type="match status" value="1"/>
</dbReference>
<evidence type="ECO:0000259" key="2">
    <source>
        <dbReference type="SMART" id="SM00939"/>
    </source>
</evidence>
<comment type="caution">
    <text evidence="3">The sequence shown here is derived from an EMBL/GenBank/DDBJ whole genome shotgun (WGS) entry which is preliminary data.</text>
</comment>
<dbReference type="Pfam" id="PF08530">
    <property type="entry name" value="PepX_C"/>
    <property type="match status" value="1"/>
</dbReference>
<dbReference type="SMART" id="SM00939">
    <property type="entry name" value="PepX_C"/>
    <property type="match status" value="1"/>
</dbReference>